<organism evidence="2">
    <name type="scientific">Cupriavidus taiwanensis</name>
    <dbReference type="NCBI Taxonomy" id="164546"/>
    <lineage>
        <taxon>Bacteria</taxon>
        <taxon>Pseudomonadati</taxon>
        <taxon>Pseudomonadota</taxon>
        <taxon>Betaproteobacteria</taxon>
        <taxon>Burkholderiales</taxon>
        <taxon>Burkholderiaceae</taxon>
        <taxon>Cupriavidus</taxon>
    </lineage>
</organism>
<evidence type="ECO:0000313" key="2">
    <source>
        <dbReference type="EMBL" id="SOY53689.1"/>
    </source>
</evidence>
<sequence length="763" mass="81721">MLLAAVHLQRQRAAVRQAQRGLERFGQALLDVGAYLDAVDHHVDAVLLGLLQLGQLVYLIHPGLRLVRGAAARADAEAHEALRLHAVEQVRVFALAVDHHRRQDHQPGVLRQRQRRVDHLRHALRLQRQVVVGAVGGAGARVQQAQVVVDLGDGADRRARVVAGGLLLDRNRRRQPLDQVDIGLLHQLQELAGVGGERLHVAALALGIERVEGQRGLARTGQTRDHDQPVARQVEIDVLQVVGTRPTDLDFFHMPKSRRQAGRPGRNARPGAPLAGSRHGQVTREARRSKPVNIPNFGFRGCPATSGPDHCRPPATSPDPESTRSHDRNAVDPVFFSGYGCRRRIPSPRARTHDARRTARRGVAGQHLCAAHAGPVPDPAGLRRIRPCPARRAGRPARGPGHGHLRPDAGVPAYPAGLAVRPRRAQAGDGGRAAAVYRRRPGGRVFRYAVRHHRRARAAGHGRDLRRHHRLHRRPDPRAPSHQGDGDGGRQHRPDLRAVAGDRLAAAAQHRHVRHLRADVGAGRGRHRRDRVPGADSAAAASGAAAAAQGAAQRRPGAAQRRRAGAARVASGDVHGGAGDAGRCRHAAGPALEGLPAGCAGVVRADAGPDDGGRALWPRAPGAAGRGGADDRGAAAVCRGARAVGDRRGLAAVLRRLQRAGGDAAVAGVALRRGRARRGAWRLQHHPGAGPVPGRRRGWLAAQARGPQCRVRRLRRGAVAVAYNRLEHEGAAGARAGSRTGDRGLSRRLVPHHFVKHRGLKEA</sequence>
<feature type="region of interest" description="Disordered" evidence="1">
    <location>
        <begin position="256"/>
        <end position="331"/>
    </location>
</feature>
<comment type="caution">
    <text evidence="2">The sequence shown here is derived from an EMBL/GenBank/DDBJ whole genome shotgun (WGS) entry which is preliminary data.</text>
</comment>
<feature type="compositionally biased region" description="Basic and acidic residues" evidence="1">
    <location>
        <begin position="474"/>
        <end position="494"/>
    </location>
</feature>
<accession>A0A375BUS4</accession>
<feature type="region of interest" description="Disordered" evidence="1">
    <location>
        <begin position="506"/>
        <end position="581"/>
    </location>
</feature>
<feature type="compositionally biased region" description="Basic and acidic residues" evidence="1">
    <location>
        <begin position="321"/>
        <end position="330"/>
    </location>
</feature>
<dbReference type="Proteomes" id="UP000256297">
    <property type="component" value="Chromosome CBM2589_b"/>
</dbReference>
<gene>
    <name evidence="2" type="ORF">CBM2589_B30144</name>
</gene>
<name>A0A375BUS4_9BURK</name>
<feature type="compositionally biased region" description="Low complexity" evidence="1">
    <location>
        <begin position="534"/>
        <end position="559"/>
    </location>
</feature>
<protein>
    <submittedName>
        <fullName evidence="2">Uncharacterized protein</fullName>
    </submittedName>
</protein>
<evidence type="ECO:0000256" key="1">
    <source>
        <dbReference type="SAM" id="MobiDB-lite"/>
    </source>
</evidence>
<reference evidence="2" key="1">
    <citation type="submission" date="2018-01" db="EMBL/GenBank/DDBJ databases">
        <authorList>
            <person name="Clerissi C."/>
        </authorList>
    </citation>
    <scope>NUCLEOTIDE SEQUENCE</scope>
    <source>
        <strain evidence="2">Cupriavidus taiwanensis STM 3521</strain>
    </source>
</reference>
<feature type="compositionally biased region" description="Basic residues" evidence="1">
    <location>
        <begin position="452"/>
        <end position="473"/>
    </location>
</feature>
<dbReference type="EMBL" id="OFSP01000023">
    <property type="protein sequence ID" value="SOY53689.1"/>
    <property type="molecule type" value="Genomic_DNA"/>
</dbReference>
<proteinExistence type="predicted"/>
<feature type="region of interest" description="Disordered" evidence="1">
    <location>
        <begin position="452"/>
        <end position="494"/>
    </location>
</feature>
<dbReference type="AlphaFoldDB" id="A0A375BUS4"/>